<dbReference type="EMBL" id="KZ308419">
    <property type="protein sequence ID" value="KAG8229256.1"/>
    <property type="molecule type" value="Genomic_DNA"/>
</dbReference>
<dbReference type="PROSITE" id="PS50297">
    <property type="entry name" value="ANK_REP_REGION"/>
    <property type="match status" value="7"/>
</dbReference>
<dbReference type="Pfam" id="PF00023">
    <property type="entry name" value="Ank"/>
    <property type="match status" value="2"/>
</dbReference>
<feature type="repeat" description="ANK" evidence="12">
    <location>
        <begin position="201"/>
        <end position="235"/>
    </location>
</feature>
<dbReference type="SMART" id="SM00248">
    <property type="entry name" value="ANK"/>
    <property type="match status" value="8"/>
</dbReference>
<evidence type="ECO:0000256" key="8">
    <source>
        <dbReference type="ARBA" id="ARBA00023065"/>
    </source>
</evidence>
<evidence type="ECO:0000256" key="1">
    <source>
        <dbReference type="ARBA" id="ARBA00004141"/>
    </source>
</evidence>
<keyword evidence="7 12" id="KW-0040">ANK repeat</keyword>
<dbReference type="PANTHER" id="PTHR47143">
    <property type="entry name" value="TRANSIENT RECEPTOR POTENTIAL CATION CHANNEL PROTEIN PAINLESS"/>
    <property type="match status" value="1"/>
</dbReference>
<evidence type="ECO:0000256" key="2">
    <source>
        <dbReference type="ARBA" id="ARBA00022448"/>
    </source>
</evidence>
<sequence>MYLISALHLACCAGDEESVTALLKFGAKADAWDDARVATPLHCAACSGSPHCISELLDTGVDLNLGVEGKTPLYYAVQVNSLDSVRQLLEAGANPNNSQVYTETPLHVAAAFGFSDCLKLLLENGADVRVQFGPSKATALHLAAQDGNADCARLLLDAGADTGATNNRMQTPLHLAALAQSTDTLELLLQRKADPNAVDADLRTPLHCAIVKESRSCECVRMLLVNGANFNCADAFGYTPLHLAALHEFSGCVAMLINAGADVMARTNGGVSALTFVVRRTPDTLPCFIERFDASVTARDHDIGDADCEIRMDFRSLLPPLPPLAKKTEGLYDRRGESAMLLGFIEVGMRQMLKHPLCETFLFLKWRRIRKFFLISLAFHLIFVAHYTAYIVGVFFRLPILNETHCWNATEEVKFSDKFRVEFGVTIVGYLLMALNLGLMAKEIFQVAHGFVIYANHWENWLQWLIILSVFGTYGLGHYSICNITNFQHHVAAVGIVFTWTDLMVLIGRFPTFGVYVQMFTTVSINFSKFLFAYFCLLVGFGLGLGVLFPHYPSLKEPHISVLKSVIMMSGELEFEDIFFNEKITPMKFGGTSHVMFLAFVILVTVILTNLLVGLAVSDIQGLQKTARLNRLVRQAELISHLESILFSRILIKVVPIGLLKPCLRSALLVSSAPYNSSIYLRPNDPREKRLPRYLLEAAYNLVVSRSGRKRRYNQDTFRGSSRRSAYKSWAMQCSFSQRSTSVDREESEIIVQQNQMMTFISSQLTTLVAEAEARDCVLEDLVKKLASVEKSLRQLQNTKENHHD</sequence>
<protein>
    <recommendedName>
        <fullName evidence="14">Ion transport domain-containing protein</fullName>
    </recommendedName>
</protein>
<dbReference type="PANTHER" id="PTHR47143:SF1">
    <property type="entry name" value="ION_TRANS DOMAIN-CONTAINING PROTEIN"/>
    <property type="match status" value="1"/>
</dbReference>
<reference evidence="15" key="2">
    <citation type="submission" date="2017-10" db="EMBL/GenBank/DDBJ databases">
        <title>Ladona fulva Genome sequencing and assembly.</title>
        <authorList>
            <person name="Murali S."/>
            <person name="Richards S."/>
            <person name="Bandaranaike D."/>
            <person name="Bellair M."/>
            <person name="Blankenburg K."/>
            <person name="Chao H."/>
            <person name="Dinh H."/>
            <person name="Doddapaneni H."/>
            <person name="Dugan-Rocha S."/>
            <person name="Elkadiri S."/>
            <person name="Gnanaolivu R."/>
            <person name="Hernandez B."/>
            <person name="Skinner E."/>
            <person name="Javaid M."/>
            <person name="Lee S."/>
            <person name="Li M."/>
            <person name="Ming W."/>
            <person name="Munidasa M."/>
            <person name="Muniz J."/>
            <person name="Nguyen L."/>
            <person name="Hughes D."/>
            <person name="Osuji N."/>
            <person name="Pu L.-L."/>
            <person name="Puazo M."/>
            <person name="Qu C."/>
            <person name="Quiroz J."/>
            <person name="Raj R."/>
            <person name="Weissenberger G."/>
            <person name="Xin Y."/>
            <person name="Zou X."/>
            <person name="Han Y."/>
            <person name="Worley K."/>
            <person name="Muzny D."/>
            <person name="Gibbs R."/>
        </authorList>
    </citation>
    <scope>NUCLEOTIDE SEQUENCE</scope>
    <source>
        <strain evidence="15">Sampled in the wild</strain>
    </source>
</reference>
<evidence type="ECO:0000256" key="3">
    <source>
        <dbReference type="ARBA" id="ARBA00022606"/>
    </source>
</evidence>
<accession>A0A8K0K7S1</accession>
<evidence type="ECO:0000313" key="16">
    <source>
        <dbReference type="Proteomes" id="UP000792457"/>
    </source>
</evidence>
<evidence type="ECO:0000256" key="12">
    <source>
        <dbReference type="PROSITE-ProRule" id="PRU00023"/>
    </source>
</evidence>
<keyword evidence="6 13" id="KW-1133">Transmembrane helix</keyword>
<evidence type="ECO:0000256" key="13">
    <source>
        <dbReference type="SAM" id="Phobius"/>
    </source>
</evidence>
<dbReference type="PROSITE" id="PS50088">
    <property type="entry name" value="ANK_REPEAT"/>
    <property type="match status" value="8"/>
</dbReference>
<keyword evidence="2" id="KW-0813">Transport</keyword>
<reference evidence="15" key="1">
    <citation type="submission" date="2013-04" db="EMBL/GenBank/DDBJ databases">
        <authorList>
            <person name="Qu J."/>
            <person name="Murali S.C."/>
            <person name="Bandaranaike D."/>
            <person name="Bellair M."/>
            <person name="Blankenburg K."/>
            <person name="Chao H."/>
            <person name="Dinh H."/>
            <person name="Doddapaneni H."/>
            <person name="Downs B."/>
            <person name="Dugan-Rocha S."/>
            <person name="Elkadiri S."/>
            <person name="Gnanaolivu R.D."/>
            <person name="Hernandez B."/>
            <person name="Javaid M."/>
            <person name="Jayaseelan J.C."/>
            <person name="Lee S."/>
            <person name="Li M."/>
            <person name="Ming W."/>
            <person name="Munidasa M."/>
            <person name="Muniz J."/>
            <person name="Nguyen L."/>
            <person name="Ongeri F."/>
            <person name="Osuji N."/>
            <person name="Pu L.-L."/>
            <person name="Puazo M."/>
            <person name="Qu C."/>
            <person name="Quiroz J."/>
            <person name="Raj R."/>
            <person name="Weissenberger G."/>
            <person name="Xin Y."/>
            <person name="Zou X."/>
            <person name="Han Y."/>
            <person name="Richards S."/>
            <person name="Worley K."/>
            <person name="Muzny D."/>
            <person name="Gibbs R."/>
        </authorList>
    </citation>
    <scope>NUCLEOTIDE SEQUENCE</scope>
    <source>
        <strain evidence="15">Sampled in the wild</strain>
    </source>
</reference>
<feature type="transmembrane region" description="Helical" evidence="13">
    <location>
        <begin position="423"/>
        <end position="441"/>
    </location>
</feature>
<feature type="transmembrane region" description="Helical" evidence="13">
    <location>
        <begin position="372"/>
        <end position="396"/>
    </location>
</feature>
<dbReference type="InterPro" id="IPR052076">
    <property type="entry name" value="TRP_cation_channel"/>
</dbReference>
<evidence type="ECO:0000256" key="7">
    <source>
        <dbReference type="ARBA" id="ARBA00023043"/>
    </source>
</evidence>
<dbReference type="Gene3D" id="1.25.40.20">
    <property type="entry name" value="Ankyrin repeat-containing domain"/>
    <property type="match status" value="4"/>
</dbReference>
<feature type="transmembrane region" description="Helical" evidence="13">
    <location>
        <begin position="638"/>
        <end position="660"/>
    </location>
</feature>
<feature type="transmembrane region" description="Helical" evidence="13">
    <location>
        <begin position="461"/>
        <end position="481"/>
    </location>
</feature>
<feature type="transmembrane region" description="Helical" evidence="13">
    <location>
        <begin position="595"/>
        <end position="617"/>
    </location>
</feature>
<feature type="repeat" description="ANK" evidence="12">
    <location>
        <begin position="236"/>
        <end position="268"/>
    </location>
</feature>
<evidence type="ECO:0000259" key="14">
    <source>
        <dbReference type="Pfam" id="PF00520"/>
    </source>
</evidence>
<evidence type="ECO:0000256" key="10">
    <source>
        <dbReference type="ARBA" id="ARBA00023180"/>
    </source>
</evidence>
<dbReference type="InterPro" id="IPR005821">
    <property type="entry name" value="Ion_trans_dom"/>
</dbReference>
<evidence type="ECO:0000256" key="5">
    <source>
        <dbReference type="ARBA" id="ARBA00022737"/>
    </source>
</evidence>
<keyword evidence="9 13" id="KW-0472">Membrane</keyword>
<comment type="subcellular location">
    <subcellularLocation>
        <location evidence="1">Membrane</location>
        <topology evidence="1">Multi-pass membrane protein</topology>
    </subcellularLocation>
</comment>
<name>A0A8K0K7S1_LADFU</name>
<feature type="repeat" description="ANK" evidence="12">
    <location>
        <begin position="36"/>
        <end position="68"/>
    </location>
</feature>
<keyword evidence="16" id="KW-1185">Reference proteome</keyword>
<keyword evidence="5" id="KW-0677">Repeat</keyword>
<proteinExistence type="predicted"/>
<feature type="repeat" description="ANK" evidence="12">
    <location>
        <begin position="68"/>
        <end position="100"/>
    </location>
</feature>
<evidence type="ECO:0000313" key="15">
    <source>
        <dbReference type="EMBL" id="KAG8229256.1"/>
    </source>
</evidence>
<organism evidence="15 16">
    <name type="scientific">Ladona fulva</name>
    <name type="common">Scarce chaser dragonfly</name>
    <name type="synonym">Libellula fulva</name>
    <dbReference type="NCBI Taxonomy" id="123851"/>
    <lineage>
        <taxon>Eukaryota</taxon>
        <taxon>Metazoa</taxon>
        <taxon>Ecdysozoa</taxon>
        <taxon>Arthropoda</taxon>
        <taxon>Hexapoda</taxon>
        <taxon>Insecta</taxon>
        <taxon>Pterygota</taxon>
        <taxon>Palaeoptera</taxon>
        <taxon>Odonata</taxon>
        <taxon>Epiprocta</taxon>
        <taxon>Anisoptera</taxon>
        <taxon>Libelluloidea</taxon>
        <taxon>Libellulidae</taxon>
        <taxon>Ladona</taxon>
    </lineage>
</organism>
<gene>
    <name evidence="15" type="ORF">J437_LFUL007180</name>
</gene>
<evidence type="ECO:0000256" key="4">
    <source>
        <dbReference type="ARBA" id="ARBA00022692"/>
    </source>
</evidence>
<dbReference type="SUPFAM" id="SSF48403">
    <property type="entry name" value="Ankyrin repeat"/>
    <property type="match status" value="1"/>
</dbReference>
<dbReference type="GO" id="GO:0005216">
    <property type="term" value="F:monoatomic ion channel activity"/>
    <property type="evidence" value="ECO:0007669"/>
    <property type="project" value="InterPro"/>
</dbReference>
<evidence type="ECO:0000256" key="6">
    <source>
        <dbReference type="ARBA" id="ARBA00022989"/>
    </source>
</evidence>
<keyword evidence="11" id="KW-0407">Ion channel</keyword>
<dbReference type="InterPro" id="IPR036770">
    <property type="entry name" value="Ankyrin_rpt-contain_sf"/>
</dbReference>
<evidence type="ECO:0000256" key="11">
    <source>
        <dbReference type="ARBA" id="ARBA00023303"/>
    </source>
</evidence>
<feature type="transmembrane region" description="Helical" evidence="13">
    <location>
        <begin position="531"/>
        <end position="552"/>
    </location>
</feature>
<keyword evidence="8" id="KW-0406">Ion transport</keyword>
<feature type="transmembrane region" description="Helical" evidence="13">
    <location>
        <begin position="487"/>
        <end position="510"/>
    </location>
</feature>
<dbReference type="InterPro" id="IPR002110">
    <property type="entry name" value="Ankyrin_rpt"/>
</dbReference>
<feature type="repeat" description="ANK" evidence="12">
    <location>
        <begin position="168"/>
        <end position="200"/>
    </location>
</feature>
<feature type="repeat" description="ANK" evidence="12">
    <location>
        <begin position="2"/>
        <end position="34"/>
    </location>
</feature>
<keyword evidence="4 13" id="KW-0812">Transmembrane</keyword>
<feature type="repeat" description="ANK" evidence="12">
    <location>
        <begin position="135"/>
        <end position="167"/>
    </location>
</feature>
<evidence type="ECO:0000256" key="9">
    <source>
        <dbReference type="ARBA" id="ARBA00023136"/>
    </source>
</evidence>
<comment type="caution">
    <text evidence="15">The sequence shown here is derived from an EMBL/GenBank/DDBJ whole genome shotgun (WGS) entry which is preliminary data.</text>
</comment>
<dbReference type="Proteomes" id="UP000792457">
    <property type="component" value="Unassembled WGS sequence"/>
</dbReference>
<keyword evidence="10" id="KW-0325">Glycoprotein</keyword>
<dbReference type="Pfam" id="PF00520">
    <property type="entry name" value="Ion_trans"/>
    <property type="match status" value="1"/>
</dbReference>
<dbReference type="AlphaFoldDB" id="A0A8K0K7S1"/>
<keyword evidence="3" id="KW-0716">Sensory transduction</keyword>
<dbReference type="Pfam" id="PF12796">
    <property type="entry name" value="Ank_2"/>
    <property type="match status" value="2"/>
</dbReference>
<dbReference type="OrthoDB" id="7464126at2759"/>
<feature type="repeat" description="ANK" evidence="12">
    <location>
        <begin position="101"/>
        <end position="133"/>
    </location>
</feature>
<feature type="domain" description="Ion transport" evidence="14">
    <location>
        <begin position="426"/>
        <end position="627"/>
    </location>
</feature>
<dbReference type="GO" id="GO:0034703">
    <property type="term" value="C:cation channel complex"/>
    <property type="evidence" value="ECO:0007669"/>
    <property type="project" value="UniProtKB-ARBA"/>
</dbReference>